<gene>
    <name evidence="2" type="ORF">D7I46_00915</name>
</gene>
<evidence type="ECO:0000259" key="1">
    <source>
        <dbReference type="Pfam" id="PF06114"/>
    </source>
</evidence>
<protein>
    <submittedName>
        <fullName evidence="2">ImmA/IrrE family metallo-endopeptidase</fullName>
    </submittedName>
</protein>
<keyword evidence="3" id="KW-1185">Reference proteome</keyword>
<dbReference type="KEGG" id="lact:D7I46_00915"/>
<accession>A0A387BML3</accession>
<feature type="domain" description="IrrE N-terminal-like" evidence="1">
    <location>
        <begin position="70"/>
        <end position="169"/>
    </location>
</feature>
<evidence type="ECO:0000313" key="3">
    <source>
        <dbReference type="Proteomes" id="UP000269374"/>
    </source>
</evidence>
<sequence length="386" mass="44097">MGKYNYSRINYTTQKILVEKCDITFPINILQLLSNFPNIHLDTYEKFNTDIAPKLGKKAEQISDEAFSCKTGTNAYIIFYNDNTIQKIPQRIRFSLAHELGHILLGHFVNYSGLLPRNGFGRVNSILEGEADTFASELLCPTCATSGDWSKEFIEKVFDVSALVAQNTLHTRQKYPWLQVTETFKDYFDNKIKINLRKNYFDMGARNASRYSGLLYSIDDNIYHFCRDCKSFEINLGSELKFCSICGSDNLEIVHRDNYFQFHETDEQLIEFFARGDKRMKYRVLKLDKEGRLAEPCPICGNEHPSKNYCSVCGLEIINKCTGIKKTVSGILTTTTACSAPLKGHERYCPECGAMSTFLENGFLPAWNESQNSDKIKPLIHEDKIG</sequence>
<dbReference type="Gene3D" id="1.10.10.2910">
    <property type="match status" value="1"/>
</dbReference>
<dbReference type="Proteomes" id="UP000269374">
    <property type="component" value="Chromosome"/>
</dbReference>
<organism evidence="2 3">
    <name type="scientific">Lactococcus allomyrinae</name>
    <dbReference type="NCBI Taxonomy" id="2419773"/>
    <lineage>
        <taxon>Bacteria</taxon>
        <taxon>Bacillati</taxon>
        <taxon>Bacillota</taxon>
        <taxon>Bacilli</taxon>
        <taxon>Lactobacillales</taxon>
        <taxon>Streptococcaceae</taxon>
        <taxon>Lactococcus</taxon>
    </lineage>
</organism>
<name>A0A387BML3_9LACT</name>
<dbReference type="Pfam" id="PF06114">
    <property type="entry name" value="Peptidase_M78"/>
    <property type="match status" value="1"/>
</dbReference>
<proteinExistence type="predicted"/>
<dbReference type="OrthoDB" id="9816277at2"/>
<reference evidence="2 3" key="1">
    <citation type="submission" date="2018-09" db="EMBL/GenBank/DDBJ databases">
        <title>Genome sequencing of strain 1JSPR-7.</title>
        <authorList>
            <person name="Heo J."/>
            <person name="Kim S.-J."/>
            <person name="Kwon S.-W."/>
        </authorList>
    </citation>
    <scope>NUCLEOTIDE SEQUENCE [LARGE SCALE GENOMIC DNA]</scope>
    <source>
        <strain evidence="2 3">1JSPR-7</strain>
    </source>
</reference>
<evidence type="ECO:0000313" key="2">
    <source>
        <dbReference type="EMBL" id="AYF99770.1"/>
    </source>
</evidence>
<dbReference type="AlphaFoldDB" id="A0A387BML3"/>
<dbReference type="RefSeq" id="WP_120771159.1">
    <property type="nucleotide sequence ID" value="NZ_CP032627.1"/>
</dbReference>
<dbReference type="InterPro" id="IPR010359">
    <property type="entry name" value="IrrE_HExxH"/>
</dbReference>
<dbReference type="EMBL" id="CP032627">
    <property type="protein sequence ID" value="AYF99770.1"/>
    <property type="molecule type" value="Genomic_DNA"/>
</dbReference>